<accession>A0A1I4DW53</accession>
<dbReference type="GO" id="GO:0030151">
    <property type="term" value="F:molybdenum ion binding"/>
    <property type="evidence" value="ECO:0007669"/>
    <property type="project" value="InterPro"/>
</dbReference>
<name>A0A1I4DW53_9ACTN</name>
<dbReference type="Proteomes" id="UP000199111">
    <property type="component" value="Unassembled WGS sequence"/>
</dbReference>
<dbReference type="InterPro" id="IPR011037">
    <property type="entry name" value="Pyrv_Knase-like_insert_dom_sf"/>
</dbReference>
<sequence length="223" mass="23875">MPLLLSVNLAHLHSADYTDADFTGIDKRPAAGPVAVAAPGPMGTAGSGVAGDVVYDLRDHGGDHQAVYAFAREDLDTWQKELGRELPNGVFGENLTTSGLDVNGALIGERWRIGADLILEVTSARIPCRTFAGWLDEQGWVKRFTQAAMPGAYLRVIEPGEIQAGDGIEVVSRPGHEVTIAFLFRALTTEPGLLPRVPDAGDALNPTYAAKVHRRLSGRPREA</sequence>
<protein>
    <submittedName>
        <fullName evidence="2">MOSC domain-containing protein YiiM</fullName>
    </submittedName>
</protein>
<dbReference type="EMBL" id="FOQY01000044">
    <property type="protein sequence ID" value="SFK97822.1"/>
    <property type="molecule type" value="Genomic_DNA"/>
</dbReference>
<proteinExistence type="predicted"/>
<dbReference type="AlphaFoldDB" id="A0A1I4DW53"/>
<dbReference type="GeneID" id="96303141"/>
<dbReference type="SUPFAM" id="SSF50800">
    <property type="entry name" value="PK beta-barrel domain-like"/>
    <property type="match status" value="1"/>
</dbReference>
<evidence type="ECO:0000313" key="2">
    <source>
        <dbReference type="EMBL" id="SFK97822.1"/>
    </source>
</evidence>
<dbReference type="GO" id="GO:0003824">
    <property type="term" value="F:catalytic activity"/>
    <property type="evidence" value="ECO:0007669"/>
    <property type="project" value="InterPro"/>
</dbReference>
<dbReference type="PROSITE" id="PS51340">
    <property type="entry name" value="MOSC"/>
    <property type="match status" value="1"/>
</dbReference>
<feature type="domain" description="MOSC" evidence="1">
    <location>
        <begin position="28"/>
        <end position="171"/>
    </location>
</feature>
<dbReference type="Gene3D" id="2.40.33.20">
    <property type="entry name" value="PK beta-barrel domain-like"/>
    <property type="match status" value="1"/>
</dbReference>
<evidence type="ECO:0000313" key="3">
    <source>
        <dbReference type="Proteomes" id="UP000199111"/>
    </source>
</evidence>
<evidence type="ECO:0000259" key="1">
    <source>
        <dbReference type="PROSITE" id="PS51340"/>
    </source>
</evidence>
<reference evidence="3" key="1">
    <citation type="submission" date="2016-10" db="EMBL/GenBank/DDBJ databases">
        <authorList>
            <person name="Varghese N."/>
            <person name="Submissions S."/>
        </authorList>
    </citation>
    <scope>NUCLEOTIDE SEQUENCE [LARGE SCALE GENOMIC DNA]</scope>
    <source>
        <strain evidence="3">CGMCC 4.2126</strain>
    </source>
</reference>
<dbReference type="GO" id="GO:0030170">
    <property type="term" value="F:pyridoxal phosphate binding"/>
    <property type="evidence" value="ECO:0007669"/>
    <property type="project" value="InterPro"/>
</dbReference>
<dbReference type="Pfam" id="PF03473">
    <property type="entry name" value="MOSC"/>
    <property type="match status" value="1"/>
</dbReference>
<dbReference type="PANTHER" id="PTHR30212:SF2">
    <property type="entry name" value="PROTEIN YIIM"/>
    <property type="match status" value="1"/>
</dbReference>
<dbReference type="PANTHER" id="PTHR30212">
    <property type="entry name" value="PROTEIN YIIM"/>
    <property type="match status" value="1"/>
</dbReference>
<dbReference type="InterPro" id="IPR052353">
    <property type="entry name" value="Benzoxazolinone_Detox_Enz"/>
</dbReference>
<dbReference type="InterPro" id="IPR005302">
    <property type="entry name" value="MoCF_Sase_C"/>
</dbReference>
<keyword evidence="3" id="KW-1185">Reference proteome</keyword>
<gene>
    <name evidence="2" type="ORF">SAMN05216275_14456</name>
</gene>
<dbReference type="RefSeq" id="WP_093891660.1">
    <property type="nucleotide sequence ID" value="NZ_FOQY01000044.1"/>
</dbReference>
<organism evidence="2 3">
    <name type="scientific">Streptosporangium canum</name>
    <dbReference type="NCBI Taxonomy" id="324952"/>
    <lineage>
        <taxon>Bacteria</taxon>
        <taxon>Bacillati</taxon>
        <taxon>Actinomycetota</taxon>
        <taxon>Actinomycetes</taxon>
        <taxon>Streptosporangiales</taxon>
        <taxon>Streptosporangiaceae</taxon>
        <taxon>Streptosporangium</taxon>
    </lineage>
</organism>